<dbReference type="GO" id="GO:0005829">
    <property type="term" value="C:cytosol"/>
    <property type="evidence" value="ECO:0007669"/>
    <property type="project" value="UniProtKB-SubCell"/>
</dbReference>
<proteinExistence type="predicted"/>
<evidence type="ECO:0000256" key="2">
    <source>
        <dbReference type="SAM" id="Phobius"/>
    </source>
</evidence>
<dbReference type="EMBL" id="JAWNGG020000153">
    <property type="protein sequence ID" value="KAK9299223.1"/>
    <property type="molecule type" value="Genomic_DNA"/>
</dbReference>
<dbReference type="InterPro" id="IPR005201">
    <property type="entry name" value="TIM_ENGase"/>
</dbReference>
<comment type="caution">
    <text evidence="4">The sequence shown here is derived from an EMBL/GenBank/DDBJ whole genome shotgun (WGS) entry which is preliminary data.</text>
</comment>
<feature type="transmembrane region" description="Helical" evidence="2">
    <location>
        <begin position="625"/>
        <end position="649"/>
    </location>
</feature>
<keyword evidence="2" id="KW-0472">Membrane</keyword>
<feature type="region of interest" description="Disordered" evidence="1">
    <location>
        <begin position="872"/>
        <end position="895"/>
    </location>
</feature>
<dbReference type="InterPro" id="IPR032979">
    <property type="entry name" value="ENGase"/>
</dbReference>
<feature type="transmembrane region" description="Helical" evidence="2">
    <location>
        <begin position="567"/>
        <end position="585"/>
    </location>
</feature>
<accession>A0AAW0ZNP9</accession>
<feature type="region of interest" description="Disordered" evidence="1">
    <location>
        <begin position="814"/>
        <end position="849"/>
    </location>
</feature>
<evidence type="ECO:0000259" key="3">
    <source>
        <dbReference type="Pfam" id="PF03644"/>
    </source>
</evidence>
<feature type="compositionally biased region" description="Basic and acidic residues" evidence="1">
    <location>
        <begin position="819"/>
        <end position="841"/>
    </location>
</feature>
<reference evidence="4 5" key="1">
    <citation type="submission" date="2024-05" db="EMBL/GenBank/DDBJ databases">
        <title>The nuclear and mitochondrial genome assemblies of Tetragonisca angustula (Apidae: Meliponini), a tiny yet remarkable pollinator in the Neotropics.</title>
        <authorList>
            <person name="Ferrari R."/>
            <person name="Ricardo P.C."/>
            <person name="Dias F.C."/>
            <person name="Araujo N.S."/>
            <person name="Soares D.O."/>
            <person name="Zhou Q.-S."/>
            <person name="Zhu C.-D."/>
            <person name="Coutinho L."/>
            <person name="Airas M.C."/>
            <person name="Batista T.M."/>
        </authorList>
    </citation>
    <scope>NUCLEOTIDE SEQUENCE [LARGE SCALE GENOMIC DNA]</scope>
    <source>
        <strain evidence="4">ASF017062</strain>
        <tissue evidence="4">Abdomen</tissue>
    </source>
</reference>
<dbReference type="SUPFAM" id="SSF51445">
    <property type="entry name" value="(Trans)glycosidases"/>
    <property type="match status" value="1"/>
</dbReference>
<protein>
    <recommendedName>
        <fullName evidence="3">Cytosolic endo-beta-N-acetylglucosaminidase TIM barrel domain-containing protein</fullName>
    </recommendedName>
</protein>
<feature type="domain" description="Cytosolic endo-beta-N-acetylglucosaminidase TIM barrel" evidence="3">
    <location>
        <begin position="74"/>
        <end position="351"/>
    </location>
</feature>
<evidence type="ECO:0000313" key="4">
    <source>
        <dbReference type="EMBL" id="KAK9299223.1"/>
    </source>
</evidence>
<dbReference type="GO" id="GO:0033925">
    <property type="term" value="F:mannosyl-glycoprotein endo-beta-N-acetylglucosaminidase activity"/>
    <property type="evidence" value="ECO:0007669"/>
    <property type="project" value="UniProtKB-EC"/>
</dbReference>
<keyword evidence="2" id="KW-1133">Transmembrane helix</keyword>
<evidence type="ECO:0000313" key="5">
    <source>
        <dbReference type="Proteomes" id="UP001432146"/>
    </source>
</evidence>
<sequence length="895" mass="100616">MASETTESQPFKNLQELYSNVGNLKPWPEIKELRDMTDYVYSGSEVSTQKMQLEKLDRELQPRTLLCHDMKGGYLEDRFINGSRSYNSYLFYHWSGIDTFVYFSHYFITIPPYGWINAAHNHGVKVLGTVITEREGIWDIILESQEEVRRFADALILVAKFYKFDGWLLNVENTIKSEQINNLIYFVKYLTENIHEAIRNSEIIWYDSVTNEGTLKWQNELNSNNIDFFLNCDGIYLNYNWTKSKLENSCELAKSHNRDMHDIFVGLDVWGRGCPGGGGFNSTYALQKIRDEGLSVAIFGPGWTHEFFESKIFQELEDLFWAQLFPYLYIHVPIYEDEIFKTSFCHGSGSSYYLCGQAQYTINTFEAKSFYNLSLQKPQISVPIPHLKFTYFPEPPEPINENDRNECAKKPIQYVYETRKHIIRISENIASIEDKIPILDVNSFEFCNQFSYEGGGCLKLITKELNSYHRLFLTHIEFQQDIVAIIVYKQLESFVPNGKRTEPILVLGNNTGLRSIIHYESRNLTSNWKKCVYLTNMKTVNEIGVSFVRSNVCYLGQIILEQKRRHLNGVVLVVFGILVLVHGAALGGSGAGLWAGVGALAAGALGVVATLATSSSKTNSSFSTAHLAASLVALALSNMAAITALTAIVRDSQRTPEMTLLTVPGEDNEVTEMEGSWASLLASVGLLVTSVAELLVSGYSCLTLTPKLCGCLRASNVDNVTNDGRLKTRNMVHQWVTAQNHVPPKSQPIYVVQPMLPMHPMIQSPYAMAGASAKFPGGFVPAGPLPIAPAYGAVPMLSHIPYAARPPSQIIRPKHKRHMTVDHEDTMERKKQTERKTESPKRMSSIGEDQVDLAQTYTGLDKKISEEFISIAMDPERKSKASSSHGSEIGTAKTS</sequence>
<keyword evidence="2" id="KW-0812">Transmembrane</keyword>
<dbReference type="PANTHER" id="PTHR13246:SF1">
    <property type="entry name" value="CYTOSOLIC ENDO-BETA-N-ACETYLGLUCOSAMINIDASE"/>
    <property type="match status" value="1"/>
</dbReference>
<dbReference type="CDD" id="cd06547">
    <property type="entry name" value="GH85_ENGase"/>
    <property type="match status" value="1"/>
</dbReference>
<evidence type="ECO:0000256" key="1">
    <source>
        <dbReference type="SAM" id="MobiDB-lite"/>
    </source>
</evidence>
<dbReference type="Proteomes" id="UP001432146">
    <property type="component" value="Unassembled WGS sequence"/>
</dbReference>
<name>A0AAW0ZNP9_9HYME</name>
<dbReference type="Pfam" id="PF03644">
    <property type="entry name" value="Glyco_hydro_85"/>
    <property type="match status" value="1"/>
</dbReference>
<gene>
    <name evidence="4" type="ORF">QLX08_007672</name>
</gene>
<feature type="transmembrane region" description="Helical" evidence="2">
    <location>
        <begin position="591"/>
        <end position="613"/>
    </location>
</feature>
<organism evidence="4 5">
    <name type="scientific">Tetragonisca angustula</name>
    <dbReference type="NCBI Taxonomy" id="166442"/>
    <lineage>
        <taxon>Eukaryota</taxon>
        <taxon>Metazoa</taxon>
        <taxon>Ecdysozoa</taxon>
        <taxon>Arthropoda</taxon>
        <taxon>Hexapoda</taxon>
        <taxon>Insecta</taxon>
        <taxon>Pterygota</taxon>
        <taxon>Neoptera</taxon>
        <taxon>Endopterygota</taxon>
        <taxon>Hymenoptera</taxon>
        <taxon>Apocrita</taxon>
        <taxon>Aculeata</taxon>
        <taxon>Apoidea</taxon>
        <taxon>Anthophila</taxon>
        <taxon>Apidae</taxon>
        <taxon>Tetragonisca</taxon>
    </lineage>
</organism>
<dbReference type="AlphaFoldDB" id="A0AAW0ZNP9"/>
<dbReference type="Gene3D" id="2.60.120.260">
    <property type="entry name" value="Galactose-binding domain-like"/>
    <property type="match status" value="1"/>
</dbReference>
<feature type="compositionally biased region" description="Polar residues" evidence="1">
    <location>
        <begin position="881"/>
        <end position="895"/>
    </location>
</feature>
<keyword evidence="5" id="KW-1185">Reference proteome</keyword>
<dbReference type="PANTHER" id="PTHR13246">
    <property type="entry name" value="ENDO BETA N-ACETYLGLUCOSAMINIDASE"/>
    <property type="match status" value="1"/>
</dbReference>
<dbReference type="InterPro" id="IPR017853">
    <property type="entry name" value="GH"/>
</dbReference>
<dbReference type="Gene3D" id="3.20.20.80">
    <property type="entry name" value="Glycosidases"/>
    <property type="match status" value="1"/>
</dbReference>